<feature type="compositionally biased region" description="Basic and acidic residues" evidence="1">
    <location>
        <begin position="324"/>
        <end position="347"/>
    </location>
</feature>
<dbReference type="OrthoDB" id="5806548at2759"/>
<proteinExistence type="predicted"/>
<reference evidence="2" key="1">
    <citation type="submission" date="2020-09" db="EMBL/GenBank/DDBJ databases">
        <authorList>
            <person name="Kikuchi T."/>
        </authorList>
    </citation>
    <scope>NUCLEOTIDE SEQUENCE</scope>
    <source>
        <strain evidence="2">Ka4C1</strain>
    </source>
</reference>
<feature type="region of interest" description="Disordered" evidence="1">
    <location>
        <begin position="303"/>
        <end position="402"/>
    </location>
</feature>
<comment type="caution">
    <text evidence="2">The sequence shown here is derived from an EMBL/GenBank/DDBJ whole genome shotgun (WGS) entry which is preliminary data.</text>
</comment>
<dbReference type="Proteomes" id="UP000659654">
    <property type="component" value="Unassembled WGS sequence"/>
</dbReference>
<dbReference type="EMBL" id="CAJFCV020000005">
    <property type="protein sequence ID" value="CAG9121622.1"/>
    <property type="molecule type" value="Genomic_DNA"/>
</dbReference>
<name>A0A7I8XM68_BURXY</name>
<dbReference type="AlphaFoldDB" id="A0A7I8XM68"/>
<evidence type="ECO:0000256" key="1">
    <source>
        <dbReference type="SAM" id="MobiDB-lite"/>
    </source>
</evidence>
<evidence type="ECO:0000313" key="3">
    <source>
        <dbReference type="Proteomes" id="UP000659654"/>
    </source>
</evidence>
<sequence>MIDCAQIRLETLRTYVRAPFPKTADLIQPDAKPVDAHFEDGCAVMSLQAQKRTQEHGRFTVTPVKEPASTAYETFDHLSVECSGSAAEKRSLLTVSPADSTDSGVPPSPCAYEEDTLSPLPGPLPRFDFKATQHSGPVNAPKFRARSASECLDVRRFASNQLGRQNSVNSSNDSSIYTPNGTGLRSILKKPKILPPGMGNTLVLAGQTLKRSDRRFVLARSVSECHDESFRLDMSFEQISLDELVSMEDLSTPNSPLSVCDESEEFENSSEQDNGEVKDQKPRVKRVSFNELVQARVYRSSSSILASKNRQERRQQKRQSVPRRRTDSDGASEEEQKAPKQSKKSDEEFVAPLAGSEGEADLTQRRDSGIEEEDSEKTLTAPPKQLHRLLSRDSALGEDLEP</sequence>
<feature type="compositionally biased region" description="Acidic residues" evidence="1">
    <location>
        <begin position="261"/>
        <end position="274"/>
    </location>
</feature>
<evidence type="ECO:0000313" key="2">
    <source>
        <dbReference type="EMBL" id="CAD5230612.1"/>
    </source>
</evidence>
<protein>
    <submittedName>
        <fullName evidence="2">(pine wood nematode) hypothetical protein</fullName>
    </submittedName>
</protein>
<keyword evidence="3" id="KW-1185">Reference proteome</keyword>
<dbReference type="EMBL" id="CAJFDI010000005">
    <property type="protein sequence ID" value="CAD5230612.1"/>
    <property type="molecule type" value="Genomic_DNA"/>
</dbReference>
<feature type="region of interest" description="Disordered" evidence="1">
    <location>
        <begin position="249"/>
        <end position="282"/>
    </location>
</feature>
<dbReference type="Proteomes" id="UP000582659">
    <property type="component" value="Unassembled WGS sequence"/>
</dbReference>
<organism evidence="2 3">
    <name type="scientific">Bursaphelenchus xylophilus</name>
    <name type="common">Pinewood nematode worm</name>
    <name type="synonym">Aphelenchoides xylophilus</name>
    <dbReference type="NCBI Taxonomy" id="6326"/>
    <lineage>
        <taxon>Eukaryota</taxon>
        <taxon>Metazoa</taxon>
        <taxon>Ecdysozoa</taxon>
        <taxon>Nematoda</taxon>
        <taxon>Chromadorea</taxon>
        <taxon>Rhabditida</taxon>
        <taxon>Tylenchina</taxon>
        <taxon>Tylenchomorpha</taxon>
        <taxon>Aphelenchoidea</taxon>
        <taxon>Aphelenchoididae</taxon>
        <taxon>Bursaphelenchus</taxon>
    </lineage>
</organism>
<gene>
    <name evidence="2" type="ORF">BXYJ_LOCUS11074</name>
</gene>
<accession>A0A7I8XM68</accession>